<feature type="compositionally biased region" description="Polar residues" evidence="1">
    <location>
        <begin position="33"/>
        <end position="44"/>
    </location>
</feature>
<evidence type="ECO:0000313" key="2">
    <source>
        <dbReference type="EMBL" id="KAG5582021.1"/>
    </source>
</evidence>
<keyword evidence="3" id="KW-1185">Reference proteome</keyword>
<dbReference type="Proteomes" id="UP000824120">
    <property type="component" value="Chromosome 10"/>
</dbReference>
<protein>
    <submittedName>
        <fullName evidence="2">Uncharacterized protein</fullName>
    </submittedName>
</protein>
<sequence length="124" mass="14503">MKDRKQIRGRGKNKTKLCDPRQREKTNIVGMTFTAQDTNKGETTSNKREKRKVTVTSRLIQETSSHEASRRAKAQKKMVETPNPLYERRTRNKKGIQEEDRSSVNQQDPKVQDEHLKIPIDTRK</sequence>
<gene>
    <name evidence="2" type="ORF">H5410_052648</name>
</gene>
<dbReference type="OrthoDB" id="10371469at2759"/>
<feature type="region of interest" description="Disordered" evidence="1">
    <location>
        <begin position="1"/>
        <end position="124"/>
    </location>
</feature>
<evidence type="ECO:0000313" key="3">
    <source>
        <dbReference type="Proteomes" id="UP000824120"/>
    </source>
</evidence>
<evidence type="ECO:0000256" key="1">
    <source>
        <dbReference type="SAM" id="MobiDB-lite"/>
    </source>
</evidence>
<feature type="compositionally biased region" description="Polar residues" evidence="1">
    <location>
        <begin position="54"/>
        <end position="63"/>
    </location>
</feature>
<reference evidence="2 3" key="1">
    <citation type="submission" date="2020-09" db="EMBL/GenBank/DDBJ databases">
        <title>De no assembly of potato wild relative species, Solanum commersonii.</title>
        <authorList>
            <person name="Cho K."/>
        </authorList>
    </citation>
    <scope>NUCLEOTIDE SEQUENCE [LARGE SCALE GENOMIC DNA]</scope>
    <source>
        <strain evidence="2">LZ3.2</strain>
        <tissue evidence="2">Leaf</tissue>
    </source>
</reference>
<name>A0A9J5X3M5_SOLCO</name>
<dbReference type="EMBL" id="JACXVP010000010">
    <property type="protein sequence ID" value="KAG5582021.1"/>
    <property type="molecule type" value="Genomic_DNA"/>
</dbReference>
<comment type="caution">
    <text evidence="2">The sequence shown here is derived from an EMBL/GenBank/DDBJ whole genome shotgun (WGS) entry which is preliminary data.</text>
</comment>
<proteinExistence type="predicted"/>
<dbReference type="AlphaFoldDB" id="A0A9J5X3M5"/>
<organism evidence="2 3">
    <name type="scientific">Solanum commersonii</name>
    <name type="common">Commerson's wild potato</name>
    <name type="synonym">Commerson's nightshade</name>
    <dbReference type="NCBI Taxonomy" id="4109"/>
    <lineage>
        <taxon>Eukaryota</taxon>
        <taxon>Viridiplantae</taxon>
        <taxon>Streptophyta</taxon>
        <taxon>Embryophyta</taxon>
        <taxon>Tracheophyta</taxon>
        <taxon>Spermatophyta</taxon>
        <taxon>Magnoliopsida</taxon>
        <taxon>eudicotyledons</taxon>
        <taxon>Gunneridae</taxon>
        <taxon>Pentapetalae</taxon>
        <taxon>asterids</taxon>
        <taxon>lamiids</taxon>
        <taxon>Solanales</taxon>
        <taxon>Solanaceae</taxon>
        <taxon>Solanoideae</taxon>
        <taxon>Solaneae</taxon>
        <taxon>Solanum</taxon>
    </lineage>
</organism>
<feature type="compositionally biased region" description="Basic and acidic residues" evidence="1">
    <location>
        <begin position="110"/>
        <end position="124"/>
    </location>
</feature>
<accession>A0A9J5X3M5</accession>
<feature type="compositionally biased region" description="Basic and acidic residues" evidence="1">
    <location>
        <begin position="16"/>
        <end position="26"/>
    </location>
</feature>